<dbReference type="PANTHER" id="PTHR12994">
    <property type="entry name" value="SECERNIN"/>
    <property type="match status" value="1"/>
</dbReference>
<comment type="caution">
    <text evidence="1">The sequence shown here is derived from an EMBL/GenBank/DDBJ whole genome shotgun (WGS) entry which is preliminary data.</text>
</comment>
<evidence type="ECO:0000313" key="1">
    <source>
        <dbReference type="EMBL" id="MFC5627750.1"/>
    </source>
</evidence>
<proteinExistence type="predicted"/>
<protein>
    <submittedName>
        <fullName evidence="1">Uncharacterized protein</fullName>
    </submittedName>
</protein>
<evidence type="ECO:0000313" key="2">
    <source>
        <dbReference type="Proteomes" id="UP001596143"/>
    </source>
</evidence>
<dbReference type="PANTHER" id="PTHR12994:SF17">
    <property type="entry name" value="LD30995P"/>
    <property type="match status" value="1"/>
</dbReference>
<dbReference type="InterPro" id="IPR005322">
    <property type="entry name" value="Peptidase_C69"/>
</dbReference>
<keyword evidence="2" id="KW-1185">Reference proteome</keyword>
<accession>A0ABW0U2P9</accession>
<organism evidence="1 2">
    <name type="scientific">Aliibacillus thermotolerans</name>
    <dbReference type="NCBI Taxonomy" id="1834418"/>
    <lineage>
        <taxon>Bacteria</taxon>
        <taxon>Bacillati</taxon>
        <taxon>Bacillota</taxon>
        <taxon>Bacilli</taxon>
        <taxon>Bacillales</taxon>
        <taxon>Bacillaceae</taxon>
        <taxon>Aliibacillus</taxon>
    </lineage>
</organism>
<sequence length="271" mass="31777">MWVAKRVETFAAISNRLTIGEDYDLAHPDVVAYAAERGWHKPGGPFHFAKSYSDFLYTKFSGSSERYAYAHALMKRHEGKMTLEVMIDILRSHEEEHQLPPLHHFSVKSVCMHAGFFYGDHTTGSYCITLKKGEPLIGFATGSSTPCISTFKPFPLFEAPLSYIWEEGDEQALHYWLIRERLHRRLMQTTPEMLAKYDEERKQLQKEIFVLYEKGDLQAAWEKENEFVETYDRLLAAEAGTIHVGNFYFKRFWNKQNRKLFQKHRDFFLSN</sequence>
<reference evidence="2" key="1">
    <citation type="journal article" date="2019" name="Int. J. Syst. Evol. Microbiol.">
        <title>The Global Catalogue of Microorganisms (GCM) 10K type strain sequencing project: providing services to taxonomists for standard genome sequencing and annotation.</title>
        <authorList>
            <consortium name="The Broad Institute Genomics Platform"/>
            <consortium name="The Broad Institute Genome Sequencing Center for Infectious Disease"/>
            <person name="Wu L."/>
            <person name="Ma J."/>
        </authorList>
    </citation>
    <scope>NUCLEOTIDE SEQUENCE [LARGE SCALE GENOMIC DNA]</scope>
    <source>
        <strain evidence="2">CGMCC 1.15790</strain>
    </source>
</reference>
<name>A0ABW0U2P9_9BACI</name>
<gene>
    <name evidence="1" type="ORF">ACFPTR_02430</name>
</gene>
<dbReference type="Proteomes" id="UP001596143">
    <property type="component" value="Unassembled WGS sequence"/>
</dbReference>
<dbReference type="EMBL" id="JBHSPF010000015">
    <property type="protein sequence ID" value="MFC5627750.1"/>
    <property type="molecule type" value="Genomic_DNA"/>
</dbReference>
<dbReference type="RefSeq" id="WP_377901814.1">
    <property type="nucleotide sequence ID" value="NZ_JBHSPF010000015.1"/>
</dbReference>